<comment type="subcellular location">
    <subcellularLocation>
        <location evidence="1">Nucleus</location>
        <location evidence="1">Nucleolus</location>
    </subcellularLocation>
</comment>
<dbReference type="PANTHER" id="PTHR13243">
    <property type="entry name" value="HSPC111 PROTEIN-RELATED"/>
    <property type="match status" value="1"/>
</dbReference>
<evidence type="ECO:0000256" key="2">
    <source>
        <dbReference type="ARBA" id="ARBA00008479"/>
    </source>
</evidence>
<evidence type="ECO:0000256" key="5">
    <source>
        <dbReference type="SAM" id="MobiDB-lite"/>
    </source>
</evidence>
<keyword evidence="7" id="KW-1185">Reference proteome</keyword>
<dbReference type="PANTHER" id="PTHR13243:SF1">
    <property type="entry name" value="NUCLEOLAR PROTEIN 16"/>
    <property type="match status" value="1"/>
</dbReference>
<evidence type="ECO:0000256" key="3">
    <source>
        <dbReference type="ARBA" id="ARBA00015522"/>
    </source>
</evidence>
<dbReference type="Proteomes" id="UP001159042">
    <property type="component" value="Unassembled WGS sequence"/>
</dbReference>
<evidence type="ECO:0000256" key="4">
    <source>
        <dbReference type="ARBA" id="ARBA00023242"/>
    </source>
</evidence>
<dbReference type="InterPro" id="IPR019002">
    <property type="entry name" value="Ribosome_biogenesis_Nop16"/>
</dbReference>
<evidence type="ECO:0000313" key="6">
    <source>
        <dbReference type="EMBL" id="KAJ8924831.1"/>
    </source>
</evidence>
<dbReference type="EMBL" id="JANEYG010000002">
    <property type="protein sequence ID" value="KAJ8924831.1"/>
    <property type="molecule type" value="Genomic_DNA"/>
</dbReference>
<dbReference type="GO" id="GO:0042273">
    <property type="term" value="P:ribosomal large subunit biogenesis"/>
    <property type="evidence" value="ECO:0007669"/>
    <property type="project" value="TreeGrafter"/>
</dbReference>
<evidence type="ECO:0000256" key="1">
    <source>
        <dbReference type="ARBA" id="ARBA00004604"/>
    </source>
</evidence>
<comment type="similarity">
    <text evidence="2">Belongs to the NOP16 family.</text>
</comment>
<dbReference type="Pfam" id="PF09420">
    <property type="entry name" value="Nop16"/>
    <property type="match status" value="1"/>
</dbReference>
<dbReference type="AlphaFoldDB" id="A0AAV8WF16"/>
<keyword evidence="4" id="KW-0539">Nucleus</keyword>
<reference evidence="6 7" key="1">
    <citation type="journal article" date="2023" name="Insect Mol. Biol.">
        <title>Genome sequencing provides insights into the evolution of gene families encoding plant cell wall-degrading enzymes in longhorned beetles.</title>
        <authorList>
            <person name="Shin N.R."/>
            <person name="Okamura Y."/>
            <person name="Kirsch R."/>
            <person name="Pauchet Y."/>
        </authorList>
    </citation>
    <scope>NUCLEOTIDE SEQUENCE [LARGE SCALE GENOMIC DNA]</scope>
    <source>
        <strain evidence="6">EAD_L_NR</strain>
    </source>
</reference>
<comment type="caution">
    <text evidence="6">The sequence shown here is derived from an EMBL/GenBank/DDBJ whole genome shotgun (WGS) entry which is preliminary data.</text>
</comment>
<gene>
    <name evidence="6" type="ORF">NQ315_000985</name>
</gene>
<organism evidence="6 7">
    <name type="scientific">Exocentrus adspersus</name>
    <dbReference type="NCBI Taxonomy" id="1586481"/>
    <lineage>
        <taxon>Eukaryota</taxon>
        <taxon>Metazoa</taxon>
        <taxon>Ecdysozoa</taxon>
        <taxon>Arthropoda</taxon>
        <taxon>Hexapoda</taxon>
        <taxon>Insecta</taxon>
        <taxon>Pterygota</taxon>
        <taxon>Neoptera</taxon>
        <taxon>Endopterygota</taxon>
        <taxon>Coleoptera</taxon>
        <taxon>Polyphaga</taxon>
        <taxon>Cucujiformia</taxon>
        <taxon>Chrysomeloidea</taxon>
        <taxon>Cerambycidae</taxon>
        <taxon>Lamiinae</taxon>
        <taxon>Acanthocinini</taxon>
        <taxon>Exocentrus</taxon>
    </lineage>
</organism>
<dbReference type="GO" id="GO:0005730">
    <property type="term" value="C:nucleolus"/>
    <property type="evidence" value="ECO:0007669"/>
    <property type="project" value="UniProtKB-SubCell"/>
</dbReference>
<feature type="compositionally biased region" description="Acidic residues" evidence="5">
    <location>
        <begin position="184"/>
        <end position="196"/>
    </location>
</feature>
<name>A0AAV8WF16_9CUCU</name>
<evidence type="ECO:0000313" key="7">
    <source>
        <dbReference type="Proteomes" id="UP001159042"/>
    </source>
</evidence>
<accession>A0AAV8WF16</accession>
<sequence length="196" mass="23389">MTKLRKQRRRKIYRHNVNRKRLRNKIYSVGNIACKEIKEAWERTKSVETNLKEMGLSYDPNKTLEIPNTKKEFKASLLSNENDWEETTVEEEPTQPISSKLHVAEALEADAKAPRERRFQLPKGQVEWITYLMKKYGKDYKAMARDKKNYNQETWKQIRQKIRRFRTIPAQYKKYLEENGLQESDSEGDTVSDDEL</sequence>
<proteinExistence type="inferred from homology"/>
<protein>
    <recommendedName>
        <fullName evidence="3">Nucleolar protein 16</fullName>
    </recommendedName>
</protein>
<feature type="region of interest" description="Disordered" evidence="5">
    <location>
        <begin position="176"/>
        <end position="196"/>
    </location>
</feature>